<dbReference type="Proteomes" id="UP000219331">
    <property type="component" value="Unassembled WGS sequence"/>
</dbReference>
<feature type="domain" description="Fido" evidence="1">
    <location>
        <begin position="7"/>
        <end position="135"/>
    </location>
</feature>
<dbReference type="AlphaFoldDB" id="A0A285TL24"/>
<dbReference type="SUPFAM" id="SSF140931">
    <property type="entry name" value="Fic-like"/>
    <property type="match status" value="1"/>
</dbReference>
<name>A0A285TL24_9HYPH</name>
<dbReference type="NCBIfam" id="TIGR01550">
    <property type="entry name" value="DOC_P1"/>
    <property type="match status" value="1"/>
</dbReference>
<dbReference type="RefSeq" id="WP_097176130.1">
    <property type="nucleotide sequence ID" value="NZ_OBML01000012.1"/>
</dbReference>
<dbReference type="InterPro" id="IPR003812">
    <property type="entry name" value="Fido"/>
</dbReference>
<sequence length="138" mass="15563">MAEPFWLTVADIDLIVRKVGINYPGHFIEAYPQKRNDLEAAVHRPWHKCMYGGEQDLTVLAADYIYAIGKAHAFSDGNKRVAFLAAKAFLELNYLRLTEPEEGFFAQPIKDLMANEIDTARLAALLAANVAWIDDDEH</sequence>
<dbReference type="PANTHER" id="PTHR39426:SF1">
    <property type="entry name" value="HOMOLOGY TO DEATH-ON-CURING PROTEIN OF PHAGE P1"/>
    <property type="match status" value="1"/>
</dbReference>
<evidence type="ECO:0000313" key="3">
    <source>
        <dbReference type="Proteomes" id="UP000219331"/>
    </source>
</evidence>
<dbReference type="OrthoDB" id="9802752at2"/>
<evidence type="ECO:0000313" key="2">
    <source>
        <dbReference type="EMBL" id="SOC22563.1"/>
    </source>
</evidence>
<keyword evidence="3" id="KW-1185">Reference proteome</keyword>
<dbReference type="Gene3D" id="1.20.120.1870">
    <property type="entry name" value="Fic/DOC protein, Fido domain"/>
    <property type="match status" value="1"/>
</dbReference>
<protein>
    <submittedName>
        <fullName evidence="2">Death on curing protein</fullName>
    </submittedName>
</protein>
<dbReference type="PROSITE" id="PS51459">
    <property type="entry name" value="FIDO"/>
    <property type="match status" value="1"/>
</dbReference>
<dbReference type="InterPro" id="IPR006440">
    <property type="entry name" value="Doc"/>
</dbReference>
<dbReference type="PANTHER" id="PTHR39426">
    <property type="entry name" value="HOMOLOGY TO DEATH-ON-CURING PROTEIN OF PHAGE P1"/>
    <property type="match status" value="1"/>
</dbReference>
<evidence type="ECO:0000259" key="1">
    <source>
        <dbReference type="PROSITE" id="PS51459"/>
    </source>
</evidence>
<gene>
    <name evidence="2" type="ORF">SAMN05421512_11297</name>
</gene>
<reference evidence="2 3" key="1">
    <citation type="submission" date="2017-08" db="EMBL/GenBank/DDBJ databases">
        <authorList>
            <person name="de Groot N.N."/>
        </authorList>
    </citation>
    <scope>NUCLEOTIDE SEQUENCE [LARGE SCALE GENOMIC DNA]</scope>
    <source>
        <strain evidence="2 3">USBA 352</strain>
    </source>
</reference>
<dbReference type="InterPro" id="IPR053737">
    <property type="entry name" value="Type_II_TA_Toxin"/>
</dbReference>
<dbReference type="STRING" id="538381.GCA_001696535_00830"/>
<dbReference type="Pfam" id="PF02661">
    <property type="entry name" value="Fic"/>
    <property type="match status" value="1"/>
</dbReference>
<proteinExistence type="predicted"/>
<dbReference type="EMBL" id="OBML01000012">
    <property type="protein sequence ID" value="SOC22563.1"/>
    <property type="molecule type" value="Genomic_DNA"/>
</dbReference>
<organism evidence="2 3">
    <name type="scientific">Stappia indica</name>
    <dbReference type="NCBI Taxonomy" id="538381"/>
    <lineage>
        <taxon>Bacteria</taxon>
        <taxon>Pseudomonadati</taxon>
        <taxon>Pseudomonadota</taxon>
        <taxon>Alphaproteobacteria</taxon>
        <taxon>Hyphomicrobiales</taxon>
        <taxon>Stappiaceae</taxon>
        <taxon>Stappia</taxon>
    </lineage>
</organism>
<accession>A0A285TL24</accession>
<dbReference type="InterPro" id="IPR036597">
    <property type="entry name" value="Fido-like_dom_sf"/>
</dbReference>
<dbReference type="GO" id="GO:0016301">
    <property type="term" value="F:kinase activity"/>
    <property type="evidence" value="ECO:0007669"/>
    <property type="project" value="InterPro"/>
</dbReference>